<dbReference type="InterPro" id="IPR043001">
    <property type="entry name" value="IP5_2-K_N_lobe"/>
</dbReference>
<dbReference type="GO" id="GO:0005524">
    <property type="term" value="F:ATP binding"/>
    <property type="evidence" value="ECO:0007669"/>
    <property type="project" value="UniProtKB-KW"/>
</dbReference>
<dbReference type="GO" id="GO:0005634">
    <property type="term" value="C:nucleus"/>
    <property type="evidence" value="ECO:0007669"/>
    <property type="project" value="TreeGrafter"/>
</dbReference>
<dbReference type="EC" id="2.7.1.158" evidence="4 10"/>
<evidence type="ECO:0000256" key="5">
    <source>
        <dbReference type="ARBA" id="ARBA00014846"/>
    </source>
</evidence>
<evidence type="ECO:0000256" key="8">
    <source>
        <dbReference type="ARBA" id="ARBA00022777"/>
    </source>
</evidence>
<name>A0A6A6X5I4_9PLEO</name>
<evidence type="ECO:0000256" key="4">
    <source>
        <dbReference type="ARBA" id="ARBA00012023"/>
    </source>
</evidence>
<evidence type="ECO:0000256" key="6">
    <source>
        <dbReference type="ARBA" id="ARBA00022679"/>
    </source>
</evidence>
<dbReference type="AlphaFoldDB" id="A0A6A6X5I4"/>
<evidence type="ECO:0000256" key="3">
    <source>
        <dbReference type="ARBA" id="ARBA00008305"/>
    </source>
</evidence>
<organism evidence="11 12">
    <name type="scientific">Melanomma pulvis-pyrius CBS 109.77</name>
    <dbReference type="NCBI Taxonomy" id="1314802"/>
    <lineage>
        <taxon>Eukaryota</taxon>
        <taxon>Fungi</taxon>
        <taxon>Dikarya</taxon>
        <taxon>Ascomycota</taxon>
        <taxon>Pezizomycotina</taxon>
        <taxon>Dothideomycetes</taxon>
        <taxon>Pleosporomycetidae</taxon>
        <taxon>Pleosporales</taxon>
        <taxon>Melanommataceae</taxon>
        <taxon>Melanomma</taxon>
    </lineage>
</organism>
<keyword evidence="6 10" id="KW-0808">Transferase</keyword>
<dbReference type="EMBL" id="MU002003">
    <property type="protein sequence ID" value="KAF2791760.1"/>
    <property type="molecule type" value="Genomic_DNA"/>
</dbReference>
<dbReference type="Proteomes" id="UP000799757">
    <property type="component" value="Unassembled WGS sequence"/>
</dbReference>
<evidence type="ECO:0000256" key="2">
    <source>
        <dbReference type="ARBA" id="ARBA00003979"/>
    </source>
</evidence>
<keyword evidence="8 10" id="KW-0418">Kinase</keyword>
<evidence type="ECO:0000256" key="10">
    <source>
        <dbReference type="RuleBase" id="RU364126"/>
    </source>
</evidence>
<keyword evidence="12" id="KW-1185">Reference proteome</keyword>
<gene>
    <name evidence="11" type="ORF">K505DRAFT_326633</name>
</gene>
<sequence length="453" mass="51895">MLYQETVSVTKMQEPSFDDGDTKVLRQESPTHKISFIERNDQEHYSPDMPGVPSVCCRTTEDPYEIQQAGFYVRYLAEGAANVVFTIHKWTEKVTHRKPLVFVSGFRRERLYGRGMFIGKVLRISKGHAKTGSCQEIMDGFEKNIRPLFASPSDSTTSNSGSDSKKVAPYNYRAHLMNYEPITLTKDVVEELTNEIDEQSSRHENLSIPIMEQTGILLPDMTSQPKESVTIEIKPKWLQQSPNAPRDAYRCRTCALETSRSAKDKKPTYICPLQLLTGNATLIQPYIRRKVVKAVAGFRELQPTSNQIDLITNRITKYLTTGHGHTLLQHLRHTQIQLDPKGIRERDVHKNADPTFEANLQLAMTMRDCSMYIKAAYSDHYMDTSDLDSDAEIECKLGDLDSKSPEKLDDWDKKEKGLINGAWYTRIDPDLERLHHEECLVSAGWKKYVPHHW</sequence>
<dbReference type="Gene3D" id="3.30.200.110">
    <property type="entry name" value="Inositol-pentakisphosphate 2-kinase, N-lobe"/>
    <property type="match status" value="1"/>
</dbReference>
<evidence type="ECO:0000313" key="12">
    <source>
        <dbReference type="Proteomes" id="UP000799757"/>
    </source>
</evidence>
<comment type="function">
    <text evidence="2">Has kinase activity and phosphorylates inositol-1,3,4,5,6-pentakisphosphate (Ins(1,3,4,5,6)P5) to produce 1,2,3,4,5,6-hexakisphosphate (InsP6), also known as phytate.</text>
</comment>
<dbReference type="OrthoDB" id="272370at2759"/>
<dbReference type="PANTHER" id="PTHR14456:SF2">
    <property type="entry name" value="INOSITOL-PENTAKISPHOSPHATE 2-KINASE"/>
    <property type="match status" value="1"/>
</dbReference>
<keyword evidence="9 10" id="KW-0067">ATP-binding</keyword>
<dbReference type="Pfam" id="PF06090">
    <property type="entry name" value="Ins_P5_2-kin"/>
    <property type="match status" value="1"/>
</dbReference>
<dbReference type="PANTHER" id="PTHR14456">
    <property type="entry name" value="INOSITOL POLYPHOSPHATE KINASE 1"/>
    <property type="match status" value="1"/>
</dbReference>
<proteinExistence type="inferred from homology"/>
<comment type="catalytic activity">
    <reaction evidence="1 10">
        <text>1D-myo-inositol 1,3,4,5,6-pentakisphosphate + ATP = 1D-myo-inositol hexakisphosphate + ADP + H(+)</text>
        <dbReference type="Rhea" id="RHEA:20313"/>
        <dbReference type="ChEBI" id="CHEBI:15378"/>
        <dbReference type="ChEBI" id="CHEBI:30616"/>
        <dbReference type="ChEBI" id="CHEBI:57733"/>
        <dbReference type="ChEBI" id="CHEBI:58130"/>
        <dbReference type="ChEBI" id="CHEBI:456216"/>
        <dbReference type="EC" id="2.7.1.158"/>
    </reaction>
</comment>
<comment type="domain">
    <text evidence="10">The EXKPK motif is conserved in inositol-pentakisphosphate 2-kinases of both family 1 and 2.</text>
</comment>
<evidence type="ECO:0000256" key="7">
    <source>
        <dbReference type="ARBA" id="ARBA00022741"/>
    </source>
</evidence>
<evidence type="ECO:0000256" key="9">
    <source>
        <dbReference type="ARBA" id="ARBA00022840"/>
    </source>
</evidence>
<evidence type="ECO:0000256" key="1">
    <source>
        <dbReference type="ARBA" id="ARBA00001774"/>
    </source>
</evidence>
<comment type="function">
    <text evidence="10">Phosphorylates Ins(1,3,4,5,6)P5 at position 2 to form Ins(1,2,3,4,5,6)P6 (InsP6 or phytate).</text>
</comment>
<dbReference type="GO" id="GO:0035299">
    <property type="term" value="F:inositol-1,3,4,5,6-pentakisphosphate 2-kinase activity"/>
    <property type="evidence" value="ECO:0007669"/>
    <property type="project" value="UniProtKB-EC"/>
</dbReference>
<comment type="similarity">
    <text evidence="3">Belongs to the IPK1 type 1 family.</text>
</comment>
<evidence type="ECO:0000313" key="11">
    <source>
        <dbReference type="EMBL" id="KAF2791760.1"/>
    </source>
</evidence>
<dbReference type="InterPro" id="IPR009286">
    <property type="entry name" value="Ins_P5_2-kin"/>
</dbReference>
<dbReference type="GO" id="GO:0032958">
    <property type="term" value="P:inositol phosphate biosynthetic process"/>
    <property type="evidence" value="ECO:0007669"/>
    <property type="project" value="TreeGrafter"/>
</dbReference>
<accession>A0A6A6X5I4</accession>
<protein>
    <recommendedName>
        <fullName evidence="5 10">Inositol-pentakisphosphate 2-kinase</fullName>
        <ecNumber evidence="4 10">2.7.1.158</ecNumber>
    </recommendedName>
</protein>
<reference evidence="11" key="1">
    <citation type="journal article" date="2020" name="Stud. Mycol.">
        <title>101 Dothideomycetes genomes: a test case for predicting lifestyles and emergence of pathogens.</title>
        <authorList>
            <person name="Haridas S."/>
            <person name="Albert R."/>
            <person name="Binder M."/>
            <person name="Bloem J."/>
            <person name="Labutti K."/>
            <person name="Salamov A."/>
            <person name="Andreopoulos B."/>
            <person name="Baker S."/>
            <person name="Barry K."/>
            <person name="Bills G."/>
            <person name="Bluhm B."/>
            <person name="Cannon C."/>
            <person name="Castanera R."/>
            <person name="Culley D."/>
            <person name="Daum C."/>
            <person name="Ezra D."/>
            <person name="Gonzalez J."/>
            <person name="Henrissat B."/>
            <person name="Kuo A."/>
            <person name="Liang C."/>
            <person name="Lipzen A."/>
            <person name="Lutzoni F."/>
            <person name="Magnuson J."/>
            <person name="Mondo S."/>
            <person name="Nolan M."/>
            <person name="Ohm R."/>
            <person name="Pangilinan J."/>
            <person name="Park H.-J."/>
            <person name="Ramirez L."/>
            <person name="Alfaro M."/>
            <person name="Sun H."/>
            <person name="Tritt A."/>
            <person name="Yoshinaga Y."/>
            <person name="Zwiers L.-H."/>
            <person name="Turgeon B."/>
            <person name="Goodwin S."/>
            <person name="Spatafora J."/>
            <person name="Crous P."/>
            <person name="Grigoriev I."/>
        </authorList>
    </citation>
    <scope>NUCLEOTIDE SEQUENCE</scope>
    <source>
        <strain evidence="11">CBS 109.77</strain>
    </source>
</reference>
<keyword evidence="7 10" id="KW-0547">Nucleotide-binding</keyword>